<dbReference type="AlphaFoldDB" id="A0AAW0E9C1"/>
<protein>
    <submittedName>
        <fullName evidence="2">Uncharacterized protein</fullName>
    </submittedName>
</protein>
<accession>A0AAW0E9C1</accession>
<evidence type="ECO:0000313" key="3">
    <source>
        <dbReference type="Proteomes" id="UP001362999"/>
    </source>
</evidence>
<feature type="region of interest" description="Disordered" evidence="1">
    <location>
        <begin position="100"/>
        <end position="130"/>
    </location>
</feature>
<comment type="caution">
    <text evidence="2">The sequence shown here is derived from an EMBL/GenBank/DDBJ whole genome shotgun (WGS) entry which is preliminary data.</text>
</comment>
<organism evidence="2 3">
    <name type="scientific">Favolaschia claudopus</name>
    <dbReference type="NCBI Taxonomy" id="2862362"/>
    <lineage>
        <taxon>Eukaryota</taxon>
        <taxon>Fungi</taxon>
        <taxon>Dikarya</taxon>
        <taxon>Basidiomycota</taxon>
        <taxon>Agaricomycotina</taxon>
        <taxon>Agaricomycetes</taxon>
        <taxon>Agaricomycetidae</taxon>
        <taxon>Agaricales</taxon>
        <taxon>Marasmiineae</taxon>
        <taxon>Mycenaceae</taxon>
        <taxon>Favolaschia</taxon>
    </lineage>
</organism>
<feature type="compositionally biased region" description="Pro residues" evidence="1">
    <location>
        <begin position="1"/>
        <end position="23"/>
    </location>
</feature>
<sequence>MPIFSPPVPRSIPIPAMTPPPPSRNRNRPTSAMPPLKYTPPSQEALGDTPLSEFILAQVEGTLKMPTSIDEKAALREFVTAQLGGTWPSRSRNANVSAVSDLSSGLPLGGSAPSATLFPVHLPPGRTARR</sequence>
<feature type="compositionally biased region" description="Low complexity" evidence="1">
    <location>
        <begin position="102"/>
        <end position="115"/>
    </location>
</feature>
<keyword evidence="3" id="KW-1185">Reference proteome</keyword>
<evidence type="ECO:0000313" key="2">
    <source>
        <dbReference type="EMBL" id="KAK7059831.1"/>
    </source>
</evidence>
<feature type="region of interest" description="Disordered" evidence="1">
    <location>
        <begin position="1"/>
        <end position="47"/>
    </location>
</feature>
<name>A0AAW0E9C1_9AGAR</name>
<dbReference type="EMBL" id="JAWWNJ010000003">
    <property type="protein sequence ID" value="KAK7059831.1"/>
    <property type="molecule type" value="Genomic_DNA"/>
</dbReference>
<reference evidence="2 3" key="1">
    <citation type="journal article" date="2024" name="J Genomics">
        <title>Draft genome sequencing and assembly of Favolaschia claudopus CIRM-BRFM 2984 isolated from oak limbs.</title>
        <authorList>
            <person name="Navarro D."/>
            <person name="Drula E."/>
            <person name="Chaduli D."/>
            <person name="Cazenave R."/>
            <person name="Ahrendt S."/>
            <person name="Wang J."/>
            <person name="Lipzen A."/>
            <person name="Daum C."/>
            <person name="Barry K."/>
            <person name="Grigoriev I.V."/>
            <person name="Favel A."/>
            <person name="Rosso M.N."/>
            <person name="Martin F."/>
        </authorList>
    </citation>
    <scope>NUCLEOTIDE SEQUENCE [LARGE SCALE GENOMIC DNA]</scope>
    <source>
        <strain evidence="2 3">CIRM-BRFM 2984</strain>
    </source>
</reference>
<gene>
    <name evidence="2" type="ORF">R3P38DRAFT_3168281</name>
</gene>
<evidence type="ECO:0000256" key="1">
    <source>
        <dbReference type="SAM" id="MobiDB-lite"/>
    </source>
</evidence>
<proteinExistence type="predicted"/>
<dbReference type="Proteomes" id="UP001362999">
    <property type="component" value="Unassembled WGS sequence"/>
</dbReference>